<gene>
    <name evidence="1" type="ORF">ACFOD4_11690</name>
</gene>
<dbReference type="Proteomes" id="UP001595593">
    <property type="component" value="Unassembled WGS sequence"/>
</dbReference>
<sequence>MSQRLEVRPFTGSPTQWNTFAKQCGASFRCAWRALALWQLDHHLLHRMRRLDIGQSVGGEWVKVGQCAVGIGRKHRVFADSLQLLPEHGHCWTIAMEAVLLHLGPGDYHYGSQWNMEVPRQDALRDIAGLKVSGVEAITLDVVDFRQWPDWPAYLRNVSNNAKRNARRATDSFPGMGMELRQGLSALRSGRALWSLRARMARRKKIDLSGARTLLRYALRMLALDREAFTAILSVAGQPMAGFSGIDFGGRTYFLEGGSSDTNNGTNWHLLLAMLQRAFDRHPQGCLIMGAQYASQPRDEGLAFSRRQIRVIAVETSEVRFSFHPPAIRLVGGTDMMPNNADAGTDELAAAARLGEKGLLQA</sequence>
<reference evidence="2" key="1">
    <citation type="journal article" date="2019" name="Int. J. Syst. Evol. Microbiol.">
        <title>The Global Catalogue of Microorganisms (GCM) 10K type strain sequencing project: providing services to taxonomists for standard genome sequencing and annotation.</title>
        <authorList>
            <consortium name="The Broad Institute Genomics Platform"/>
            <consortium name="The Broad Institute Genome Sequencing Center for Infectious Disease"/>
            <person name="Wu L."/>
            <person name="Ma J."/>
        </authorList>
    </citation>
    <scope>NUCLEOTIDE SEQUENCE [LARGE SCALE GENOMIC DNA]</scope>
    <source>
        <strain evidence="2">KCTC 52094</strain>
    </source>
</reference>
<evidence type="ECO:0000313" key="1">
    <source>
        <dbReference type="EMBL" id="MFC3125729.1"/>
    </source>
</evidence>
<accession>A0ABV7FZ91</accession>
<protein>
    <recommendedName>
        <fullName evidence="3">BioF2-like acetyltransferase domain-containing protein</fullName>
    </recommendedName>
</protein>
<name>A0ABV7FZ91_9PROT</name>
<evidence type="ECO:0008006" key="3">
    <source>
        <dbReference type="Google" id="ProtNLM"/>
    </source>
</evidence>
<dbReference type="Gene3D" id="3.40.630.30">
    <property type="match status" value="1"/>
</dbReference>
<dbReference type="RefSeq" id="WP_379596619.1">
    <property type="nucleotide sequence ID" value="NZ_JBHRTN010000010.1"/>
</dbReference>
<organism evidence="1 2">
    <name type="scientific">Teichococcus globiformis</name>
    <dbReference type="NCBI Taxonomy" id="2307229"/>
    <lineage>
        <taxon>Bacteria</taxon>
        <taxon>Pseudomonadati</taxon>
        <taxon>Pseudomonadota</taxon>
        <taxon>Alphaproteobacteria</taxon>
        <taxon>Acetobacterales</taxon>
        <taxon>Roseomonadaceae</taxon>
        <taxon>Roseomonas</taxon>
    </lineage>
</organism>
<evidence type="ECO:0000313" key="2">
    <source>
        <dbReference type="Proteomes" id="UP001595593"/>
    </source>
</evidence>
<keyword evidence="2" id="KW-1185">Reference proteome</keyword>
<comment type="caution">
    <text evidence="1">The sequence shown here is derived from an EMBL/GenBank/DDBJ whole genome shotgun (WGS) entry which is preliminary data.</text>
</comment>
<proteinExistence type="predicted"/>
<dbReference type="EMBL" id="JBHRTN010000010">
    <property type="protein sequence ID" value="MFC3125729.1"/>
    <property type="molecule type" value="Genomic_DNA"/>
</dbReference>